<dbReference type="InterPro" id="IPR051996">
    <property type="entry name" value="Cytochrome_P450_78A"/>
</dbReference>
<keyword evidence="4 8" id="KW-0479">Metal-binding</keyword>
<protein>
    <submittedName>
        <fullName evidence="9">Uncharacterized protein</fullName>
    </submittedName>
</protein>
<accession>A0A8J5F4K1</accession>
<dbReference type="AlphaFoldDB" id="A0A8J5F4K1"/>
<dbReference type="GO" id="GO:0020037">
    <property type="term" value="F:heme binding"/>
    <property type="evidence" value="ECO:0007669"/>
    <property type="project" value="InterPro"/>
</dbReference>
<evidence type="ECO:0000313" key="9">
    <source>
        <dbReference type="EMBL" id="KAG6478193.1"/>
    </source>
</evidence>
<dbReference type="InterPro" id="IPR001128">
    <property type="entry name" value="Cyt_P450"/>
</dbReference>
<dbReference type="GO" id="GO:0005506">
    <property type="term" value="F:iron ion binding"/>
    <property type="evidence" value="ECO:0007669"/>
    <property type="project" value="InterPro"/>
</dbReference>
<keyword evidence="3 8" id="KW-0349">Heme</keyword>
<keyword evidence="5 8" id="KW-0560">Oxidoreductase</keyword>
<comment type="cofactor">
    <cofactor evidence="1">
        <name>heme</name>
        <dbReference type="ChEBI" id="CHEBI:30413"/>
    </cofactor>
</comment>
<dbReference type="FunFam" id="1.10.630.10:FF:000016">
    <property type="entry name" value="Cytochrome P450 78A5"/>
    <property type="match status" value="1"/>
</dbReference>
<dbReference type="Pfam" id="PF00067">
    <property type="entry name" value="p450"/>
    <property type="match status" value="1"/>
</dbReference>
<evidence type="ECO:0000313" key="10">
    <source>
        <dbReference type="Proteomes" id="UP000734854"/>
    </source>
</evidence>
<dbReference type="EMBL" id="JACMSC010000017">
    <property type="protein sequence ID" value="KAG6478193.1"/>
    <property type="molecule type" value="Genomic_DNA"/>
</dbReference>
<dbReference type="PROSITE" id="PS00086">
    <property type="entry name" value="CYTOCHROME_P450"/>
    <property type="match status" value="1"/>
</dbReference>
<keyword evidence="6 8" id="KW-0408">Iron</keyword>
<evidence type="ECO:0000256" key="3">
    <source>
        <dbReference type="ARBA" id="ARBA00022617"/>
    </source>
</evidence>
<evidence type="ECO:0000256" key="8">
    <source>
        <dbReference type="RuleBase" id="RU000461"/>
    </source>
</evidence>
<dbReference type="GO" id="GO:0004497">
    <property type="term" value="F:monooxygenase activity"/>
    <property type="evidence" value="ECO:0007669"/>
    <property type="project" value="UniProtKB-KW"/>
</dbReference>
<dbReference type="PANTHER" id="PTHR47946:SF23">
    <property type="entry name" value="CYTOCHROME P450 78A9"/>
    <property type="match status" value="1"/>
</dbReference>
<reference evidence="9 10" key="1">
    <citation type="submission" date="2020-08" db="EMBL/GenBank/DDBJ databases">
        <title>Plant Genome Project.</title>
        <authorList>
            <person name="Zhang R.-G."/>
        </authorList>
    </citation>
    <scope>NUCLEOTIDE SEQUENCE [LARGE SCALE GENOMIC DNA]</scope>
    <source>
        <tissue evidence="9">Rhizome</tissue>
    </source>
</reference>
<sequence length="532" mass="59535">MGGSEADCGWILYLAAKCGGLDLLLLASAISLTTLLLHWAFPGGPAWGRHWWQLGHRPWCPSSKAIPPGPRGLPVVGSMFLMSGLAHRKLAAAAASVPGGHRLMAFSLGDTRVVITCDPEVAREILHGSDFADRPTKESAYALMFHRAIGFAPYGAYWSGLRRIAASHLFCPRQISAFATGRAEIADQMVRALHRLKADANPVQIREVVKRASLSHVMWFVFGRRYELVQETEEWRELKSMVEEGYEMLGKLNWSDHLPAIAGFDLQRVRSRCARLARRVDRFVTRIIDEHRVERNSGDRDAPPRDFVDVLLSLQGADRLSDDDMVAVLWEMIFRGADTVSVLIEWVFARLAKHEDVQAKLHAELDEAVGRDWAVTGSEPRQPLPYLQAVIKETLRMHPPGPLLSWARIATSDVRVDRYLIPVGTTAMVNMWAIARDPAYWADPLRFDPLRFKGAEFPVMGSDLRLAPFGSGRRSCPGKGLAMATVELWVAALALEFEWRPPEGEEIDLSEVLRLSCEMAAPLKVSLRQRRK</sequence>
<evidence type="ECO:0000256" key="2">
    <source>
        <dbReference type="ARBA" id="ARBA00010617"/>
    </source>
</evidence>
<comment type="similarity">
    <text evidence="2 8">Belongs to the cytochrome P450 family.</text>
</comment>
<organism evidence="9 10">
    <name type="scientific">Zingiber officinale</name>
    <name type="common">Ginger</name>
    <name type="synonym">Amomum zingiber</name>
    <dbReference type="NCBI Taxonomy" id="94328"/>
    <lineage>
        <taxon>Eukaryota</taxon>
        <taxon>Viridiplantae</taxon>
        <taxon>Streptophyta</taxon>
        <taxon>Embryophyta</taxon>
        <taxon>Tracheophyta</taxon>
        <taxon>Spermatophyta</taxon>
        <taxon>Magnoliopsida</taxon>
        <taxon>Liliopsida</taxon>
        <taxon>Zingiberales</taxon>
        <taxon>Zingiberaceae</taxon>
        <taxon>Zingiber</taxon>
    </lineage>
</organism>
<gene>
    <name evidence="9" type="ORF">ZIOFF_061626</name>
</gene>
<keyword evidence="7 8" id="KW-0503">Monooxygenase</keyword>
<keyword evidence="10" id="KW-1185">Reference proteome</keyword>
<evidence type="ECO:0000256" key="7">
    <source>
        <dbReference type="ARBA" id="ARBA00023033"/>
    </source>
</evidence>
<evidence type="ECO:0000256" key="4">
    <source>
        <dbReference type="ARBA" id="ARBA00022723"/>
    </source>
</evidence>
<proteinExistence type="inferred from homology"/>
<dbReference type="PANTHER" id="PTHR47946">
    <property type="entry name" value="CYTOCHROME P450 78A7-RELATED"/>
    <property type="match status" value="1"/>
</dbReference>
<evidence type="ECO:0000256" key="5">
    <source>
        <dbReference type="ARBA" id="ARBA00023002"/>
    </source>
</evidence>
<dbReference type="OrthoDB" id="1055148at2759"/>
<dbReference type="GO" id="GO:0016705">
    <property type="term" value="F:oxidoreductase activity, acting on paired donors, with incorporation or reduction of molecular oxygen"/>
    <property type="evidence" value="ECO:0007669"/>
    <property type="project" value="InterPro"/>
</dbReference>
<dbReference type="Proteomes" id="UP000734854">
    <property type="component" value="Unassembled WGS sequence"/>
</dbReference>
<evidence type="ECO:0000256" key="6">
    <source>
        <dbReference type="ARBA" id="ARBA00023004"/>
    </source>
</evidence>
<evidence type="ECO:0000256" key="1">
    <source>
        <dbReference type="ARBA" id="ARBA00001971"/>
    </source>
</evidence>
<dbReference type="InterPro" id="IPR017972">
    <property type="entry name" value="Cyt_P450_CS"/>
</dbReference>
<name>A0A8J5F4K1_ZINOF</name>
<comment type="caution">
    <text evidence="9">The sequence shown here is derived from an EMBL/GenBank/DDBJ whole genome shotgun (WGS) entry which is preliminary data.</text>
</comment>